<organism evidence="13 14">
    <name type="scientific">Quillaja saponaria</name>
    <name type="common">Soap bark tree</name>
    <dbReference type="NCBI Taxonomy" id="32244"/>
    <lineage>
        <taxon>Eukaryota</taxon>
        <taxon>Viridiplantae</taxon>
        <taxon>Streptophyta</taxon>
        <taxon>Embryophyta</taxon>
        <taxon>Tracheophyta</taxon>
        <taxon>Spermatophyta</taxon>
        <taxon>Magnoliopsida</taxon>
        <taxon>eudicotyledons</taxon>
        <taxon>Gunneridae</taxon>
        <taxon>Pentapetalae</taxon>
        <taxon>rosids</taxon>
        <taxon>fabids</taxon>
        <taxon>Fabales</taxon>
        <taxon>Quillajaceae</taxon>
        <taxon>Quillaja</taxon>
    </lineage>
</organism>
<feature type="domain" description="CCR4-NOT transcription complex subunit 1 CAF1-binding" evidence="9">
    <location>
        <begin position="825"/>
        <end position="1044"/>
    </location>
</feature>
<dbReference type="GO" id="GO:0000289">
    <property type="term" value="P:nuclear-transcribed mRNA poly(A) tail shortening"/>
    <property type="evidence" value="ECO:0007669"/>
    <property type="project" value="UniProtKB-ARBA"/>
</dbReference>
<gene>
    <name evidence="13" type="ORF">O6P43_017365</name>
</gene>
<feature type="region of interest" description="Disordered" evidence="6">
    <location>
        <begin position="1712"/>
        <end position="1731"/>
    </location>
</feature>
<dbReference type="Gene3D" id="1.25.40.800">
    <property type="match status" value="1"/>
</dbReference>
<comment type="caution">
    <text evidence="13">The sequence shown here is derived from an EMBL/GenBank/DDBJ whole genome shotgun (WGS) entry which is preliminary data.</text>
</comment>
<dbReference type="InterPro" id="IPR032193">
    <property type="entry name" value="CNOT1_TTP_bind"/>
</dbReference>
<dbReference type="InterPro" id="IPR032191">
    <property type="entry name" value="CNOT1_CAF1_bind"/>
</dbReference>
<evidence type="ECO:0000313" key="13">
    <source>
        <dbReference type="EMBL" id="KAJ7962093.1"/>
    </source>
</evidence>
<dbReference type="Gene3D" id="1.25.40.790">
    <property type="match status" value="1"/>
</dbReference>
<evidence type="ECO:0000259" key="12">
    <source>
        <dbReference type="Pfam" id="PF25097"/>
    </source>
</evidence>
<dbReference type="InterPro" id="IPR055454">
    <property type="entry name" value="CNOT1-like_NOT1_connector"/>
</dbReference>
<evidence type="ECO:0000256" key="3">
    <source>
        <dbReference type="ARBA" id="ARBA00023015"/>
    </source>
</evidence>
<evidence type="ECO:0000259" key="10">
    <source>
        <dbReference type="Pfam" id="PF16417"/>
    </source>
</evidence>
<comment type="subcellular location">
    <subcellularLocation>
        <location evidence="1">Nucleus</location>
    </subcellularLocation>
</comment>
<dbReference type="GO" id="GO:0017148">
    <property type="term" value="P:negative regulation of translation"/>
    <property type="evidence" value="ECO:0007669"/>
    <property type="project" value="InterPro"/>
</dbReference>
<evidence type="ECO:0000259" key="7">
    <source>
        <dbReference type="Pfam" id="PF04054"/>
    </source>
</evidence>
<dbReference type="Pfam" id="PF12842">
    <property type="entry name" value="DUF3819"/>
    <property type="match status" value="1"/>
</dbReference>
<name>A0AAD7LQ07_QUISA</name>
<dbReference type="PANTHER" id="PTHR13162">
    <property type="entry name" value="CCR4-NOT TRANSCRIPTION COMPLEX"/>
    <property type="match status" value="1"/>
</dbReference>
<feature type="compositionally biased region" description="Polar residues" evidence="6">
    <location>
        <begin position="1453"/>
        <end position="1469"/>
    </location>
</feature>
<dbReference type="InterPro" id="IPR007196">
    <property type="entry name" value="CCR4-Not_Not1_C"/>
</dbReference>
<dbReference type="Proteomes" id="UP001163823">
    <property type="component" value="Chromosome 7"/>
</dbReference>
<evidence type="ECO:0000256" key="1">
    <source>
        <dbReference type="ARBA" id="ARBA00004123"/>
    </source>
</evidence>
<feature type="domain" description="CCR4-NOT transcription complex subunit 1" evidence="8">
    <location>
        <begin position="1173"/>
        <end position="1313"/>
    </location>
</feature>
<feature type="domain" description="CCR4-NOT transcription complex subunit 1 TTP binding" evidence="10">
    <location>
        <begin position="552"/>
        <end position="682"/>
    </location>
</feature>
<evidence type="ECO:0000259" key="9">
    <source>
        <dbReference type="Pfam" id="PF16415"/>
    </source>
</evidence>
<dbReference type="Pfam" id="PF16415">
    <property type="entry name" value="CNOT1_CAF1_bind"/>
    <property type="match status" value="1"/>
</dbReference>
<dbReference type="Pfam" id="PF25097">
    <property type="entry name" value="ARM_Cnot1"/>
    <property type="match status" value="1"/>
</dbReference>
<reference evidence="13" key="1">
    <citation type="journal article" date="2023" name="Science">
        <title>Elucidation of the pathway for biosynthesis of saponin adjuvants from the soapbark tree.</title>
        <authorList>
            <person name="Reed J."/>
            <person name="Orme A."/>
            <person name="El-Demerdash A."/>
            <person name="Owen C."/>
            <person name="Martin L.B.B."/>
            <person name="Misra R.C."/>
            <person name="Kikuchi S."/>
            <person name="Rejzek M."/>
            <person name="Martin A.C."/>
            <person name="Harkess A."/>
            <person name="Leebens-Mack J."/>
            <person name="Louveau T."/>
            <person name="Stephenson M.J."/>
            <person name="Osbourn A."/>
        </authorList>
    </citation>
    <scope>NUCLEOTIDE SEQUENCE</scope>
    <source>
        <strain evidence="13">S10</strain>
    </source>
</reference>
<keyword evidence="2" id="KW-0678">Repressor</keyword>
<dbReference type="GO" id="GO:0060090">
    <property type="term" value="F:molecular adaptor activity"/>
    <property type="evidence" value="ECO:0007669"/>
    <property type="project" value="TreeGrafter"/>
</dbReference>
<dbReference type="FunFam" id="1.25.40.800:FF:000001">
    <property type="entry name" value="CCR4-NOT transcription complex subunit 1"/>
    <property type="match status" value="1"/>
</dbReference>
<dbReference type="PANTHER" id="PTHR13162:SF8">
    <property type="entry name" value="CCR4-NOT TRANSCRIPTION COMPLEX SUBUNIT 1"/>
    <property type="match status" value="1"/>
</dbReference>
<evidence type="ECO:0000259" key="8">
    <source>
        <dbReference type="Pfam" id="PF12842"/>
    </source>
</evidence>
<feature type="region of interest" description="Disordered" evidence="6">
    <location>
        <begin position="730"/>
        <end position="775"/>
    </location>
</feature>
<feature type="compositionally biased region" description="Low complexity" evidence="6">
    <location>
        <begin position="693"/>
        <end position="709"/>
    </location>
</feature>
<dbReference type="FunFam" id="1.25.40.180:FF:000012">
    <property type="entry name" value="Ccr4-Not transcription complex subunit"/>
    <property type="match status" value="1"/>
</dbReference>
<dbReference type="Pfam" id="PF16418">
    <property type="entry name" value="CNOT1_HEAT"/>
    <property type="match status" value="1"/>
</dbReference>
<dbReference type="Pfam" id="PF16417">
    <property type="entry name" value="CNOT1_TTP_bind"/>
    <property type="match status" value="1"/>
</dbReference>
<feature type="domain" description="CCR4-Not complex component Not1 C-terminal" evidence="7">
    <location>
        <begin position="1893"/>
        <end position="2253"/>
    </location>
</feature>
<dbReference type="InterPro" id="IPR032194">
    <property type="entry name" value="CNOT1_HEAT"/>
</dbReference>
<protein>
    <submittedName>
        <fullName evidence="13">Ccr4-not transcription complex</fullName>
    </submittedName>
</protein>
<feature type="domain" description="CCR4-NOT transcription complex subunit 1-like NOT1 connector" evidence="12">
    <location>
        <begin position="1514"/>
        <end position="1690"/>
    </location>
</feature>
<feature type="compositionally biased region" description="Basic and acidic residues" evidence="6">
    <location>
        <begin position="733"/>
        <end position="744"/>
    </location>
</feature>
<dbReference type="GO" id="GO:0000932">
    <property type="term" value="C:P-body"/>
    <property type="evidence" value="ECO:0007669"/>
    <property type="project" value="TreeGrafter"/>
</dbReference>
<evidence type="ECO:0000256" key="6">
    <source>
        <dbReference type="SAM" id="MobiDB-lite"/>
    </source>
</evidence>
<dbReference type="Gene3D" id="1.25.40.180">
    <property type="match status" value="1"/>
</dbReference>
<dbReference type="InterPro" id="IPR040398">
    <property type="entry name" value="Not1"/>
</dbReference>
<dbReference type="InterPro" id="IPR038535">
    <property type="entry name" value="CNOT1_TTP_bind_sf"/>
</dbReference>
<keyword evidence="4" id="KW-0804">Transcription</keyword>
<keyword evidence="14" id="KW-1185">Reference proteome</keyword>
<accession>A0AAD7LQ07</accession>
<feature type="region of interest" description="Disordered" evidence="6">
    <location>
        <begin position="686"/>
        <end position="717"/>
    </location>
</feature>
<dbReference type="InterPro" id="IPR024557">
    <property type="entry name" value="CNOT1_dom_4"/>
</dbReference>
<dbReference type="Gene3D" id="1.25.40.840">
    <property type="entry name" value="CCR4-NOT transcription complex subunit 1 TTP binding domain"/>
    <property type="match status" value="1"/>
</dbReference>
<evidence type="ECO:0000256" key="5">
    <source>
        <dbReference type="ARBA" id="ARBA00023242"/>
    </source>
</evidence>
<dbReference type="EMBL" id="JARAOO010000007">
    <property type="protein sequence ID" value="KAJ7962093.1"/>
    <property type="molecule type" value="Genomic_DNA"/>
</dbReference>
<feature type="region of interest" description="Disordered" evidence="6">
    <location>
        <begin position="1453"/>
        <end position="1481"/>
    </location>
</feature>
<sequence length="2277" mass="252129">MPTMTKFSSNASNQIQFLLHNLNDRNFDSVFQELCQFIEYGTDGSILLLQTCLDHLNFYNRDLKDMKQEPILASIIKYLLDKPSFSTVFSQSLNTAEISEGFLENLSDALDLSVSEKIGVSLALSDSENLDTRTCGKNFCMAQIEELCVNPISLSSSEQIQNIIMFLQQSEGLSKHVDSFMQMLSLVQLKDTTLFTLTPLLPDDMREANFLRECGENDFDSILADIQKEMSMGDIVKELGYGCTIQLDISHLEQTGFVLLKILDHEGFYLPSEEAFSFFMSVYKHACQEPFPLHAVCGSVWKNIEGQLSFLKYAVSAPPEVFTFAHSLRQLAYIDAINGQKLQVGHANHAWLCLDLLDVLFLLLGMAHINTAYNLLQYEVSSTVFSKIVKSANGSGMILHLWHVNPNLVLRGVIDCHNNDPDSIIRILDISQELKFLSPILEMIPSFFSIRMAALASRKEYVDLEKWLANNLTTYKDVFFEECVKFLKEIHVGGAQNFSTKPFHHSGAVMNQYVETTTTFFKVLKAHDGLFTSSRLSDELERLHLSIMDSNPRLQNGGATDLSSSDGYADDIEAEANSYFQKMFSEQLTIDAMVKMLGQTKESSVQREQAIFSCMIGNLFEEYRFFPKYPERQLRIAAVLFGSVIKHQLVTHLTLGIALRGVLDALRKPGRFKAFIEQALARISSGHSDQDGASHASATSNHSSAQATSGHVELHSSSAMLPGQQLSSLPLQQRHESPLDDRHKASSGSSHDTKPLLSSVGQPSVIPSGDTSSTQKLHNAISAPAMLSSSPGVVRPSRAATSTRFGSALNIETLVAAAEKRETPIEAPASEVQDKISFIINNISVSNIEAKAKEFSEVLKEQYFPWFAQYMVMKRASIEPNFHDLYLKFLGKVNSKALNREILQASYENCKVLLGSELIKSSSEERSLLKNLGSWLGKLTIGRNQVLRAREIDPKSLIIEAYEKGLMIAVIPFTSKILEPCQSSLAYQPPNPWTMGILGLLAEIYSMPNLKMNLKFDIEVLLKNLGVDMKDVTPTCLLKDRKRELEGNPDFSNKDVGASQAQIMGDIKSGLVTPVNQVELPLEVANSSNTGGHTHLLSQYATPLHLSTGSLMEEEKVTALGLSEQLPSAQGLLQVTPSPSPFSVSQLSTSLPNIGTHVVINQKLNSLGLHIPFQRVVTIAMERAIKEIVTGIVQRSVSIATQTTKELVLKDYAMESDETRIFNAAHLMVASLAGSLAHVTCKEPLRVSISSQLRNSLQGLNIANEFLEQAVQLVTNDNLDLGCAFIEQAATDKAIQNIDGEIAQQLTLRRKHREGVGSTFFDANLYTQGSMGVVPESLRPKPGHLSHSQQRVYEDFVRLSWQNQSSQSSHALPSGPSVPPGSAGVAGNYGSASGQLIASYSGHGSTGFEAVSRSLDDTLESYSATHFNTSVHVRPTDGVSQHSSENDPVIASFSSTTTTPELHSMNSTDAAKDSGAPSLQLPSPVALERLGSSITEPSLTTRDALDKYQIVAQKLESLVSNDPRETEVQGVISEVPEIILRCASRDEAALAVAQKVFKGLYDNASNNIHVGAHLAILTAIRDVCKLAVKELTSWVIYSEEERKLNKDITVGLIRSELLNLAEYNVHMAKLIDGGRNKAATEFSISLLQTLVIEEPKIISELHNLVDALAKLAIKPGSPESLSQLVAVVKNPSANVAVLSSASLGKEDKTRLLRDKKGPGLPTGGREDYSNMESLEPDPAGFREQVSMLFAEWYQICELPGANDAACTHYILQLHQNGLLKGDEITERFFHLLMELSVAHCLSSEMINSGALQSSQQTQTLSFLAIDVYARLVFSIMKPMQQGSSKLPLLSKILVVTVRFIQKDAEEKKASFNPRPYFRLFLNWLLDLGSLEPVVDGANLQILTVFANAFHNLQPLKVPAFSFAWLELISHRSFMPKMLTGNGHKGWTYIQRLLVNLFQFMEPFLRNAELGAPVQILYKGTLRVLLVLLHDFPEFLCDYHFTFCDVIPPSCIQMRNIILSAFPRSMRLPDPSTPNLKIDLLQEITQSPRILSDVDAAFKAKQMKTDADEYIKTRQHGASFLTDLKQKLLLLPSEAASAGTRYNVPLINSLVLSVGMQAIQQLQARSPHAQSTNAFQLSVLSVGAALDIFQKLILDLDTEGRYLFLNAVANQLRYPNTHTHYFSFILLYLFAESNQEIIQEQITRVLLERLIVNRPHPWGLLITFIELIKNPRYNFWNRGFIRCAPEIEKLFESVSRSCGGPKPVDDSMVSGWVSDGPH</sequence>
<proteinExistence type="predicted"/>
<dbReference type="GO" id="GO:0030015">
    <property type="term" value="C:CCR4-NOT core complex"/>
    <property type="evidence" value="ECO:0007669"/>
    <property type="project" value="InterPro"/>
</dbReference>
<evidence type="ECO:0000256" key="2">
    <source>
        <dbReference type="ARBA" id="ARBA00022491"/>
    </source>
</evidence>
<feature type="region of interest" description="Disordered" evidence="6">
    <location>
        <begin position="1364"/>
        <end position="1386"/>
    </location>
</feature>
<evidence type="ECO:0000259" key="11">
    <source>
        <dbReference type="Pfam" id="PF16418"/>
    </source>
</evidence>
<keyword evidence="3" id="KW-0805">Transcription regulation</keyword>
<feature type="domain" description="CCR4-NOT transcription complex subunit 1 HEAT repeat" evidence="11">
    <location>
        <begin position="379"/>
        <end position="525"/>
    </location>
</feature>
<dbReference type="Pfam" id="PF04054">
    <property type="entry name" value="Not1"/>
    <property type="match status" value="1"/>
</dbReference>
<evidence type="ECO:0000256" key="4">
    <source>
        <dbReference type="ARBA" id="ARBA00023163"/>
    </source>
</evidence>
<dbReference type="CDD" id="cd20710">
    <property type="entry name" value="NOT1_connector"/>
    <property type="match status" value="1"/>
</dbReference>
<dbReference type="GO" id="GO:0005634">
    <property type="term" value="C:nucleus"/>
    <property type="evidence" value="ECO:0007669"/>
    <property type="project" value="UniProtKB-SubCell"/>
</dbReference>
<evidence type="ECO:0000313" key="14">
    <source>
        <dbReference type="Proteomes" id="UP001163823"/>
    </source>
</evidence>
<dbReference type="FunFam" id="1.25.40.790:FF:000002">
    <property type="entry name" value="Transcription regulator"/>
    <property type="match status" value="1"/>
</dbReference>
<dbReference type="KEGG" id="qsa:O6P43_017365"/>
<keyword evidence="5" id="KW-0539">Nucleus</keyword>